<dbReference type="Proteomes" id="UP000434044">
    <property type="component" value="Unassembled WGS sequence"/>
</dbReference>
<dbReference type="RefSeq" id="WP_155450186.1">
    <property type="nucleotide sequence ID" value="NZ_WNKT01000021.1"/>
</dbReference>
<organism evidence="1 2">
    <name type="scientific">Allochromatium palmeri</name>
    <dbReference type="NCBI Taxonomy" id="231048"/>
    <lineage>
        <taxon>Bacteria</taxon>
        <taxon>Pseudomonadati</taxon>
        <taxon>Pseudomonadota</taxon>
        <taxon>Gammaproteobacteria</taxon>
        <taxon>Chromatiales</taxon>
        <taxon>Chromatiaceae</taxon>
        <taxon>Allochromatium</taxon>
    </lineage>
</organism>
<sequence length="74" mass="8528">MQIEAEVSRDGILTAKVPARYRGKHVRIRIEDRDSPASSQWQALSAMLDEIEAADIPRRSHHEILDTVRDFRES</sequence>
<comment type="caution">
    <text evidence="1">The sequence shown here is derived from an EMBL/GenBank/DDBJ whole genome shotgun (WGS) entry which is preliminary data.</text>
</comment>
<name>A0A6N8EGU8_9GAMM</name>
<evidence type="ECO:0000313" key="1">
    <source>
        <dbReference type="EMBL" id="MTW21604.1"/>
    </source>
</evidence>
<keyword evidence="2" id="KW-1185">Reference proteome</keyword>
<protein>
    <submittedName>
        <fullName evidence="1">Uncharacterized protein</fullName>
    </submittedName>
</protein>
<gene>
    <name evidence="1" type="ORF">GJ668_10950</name>
</gene>
<proteinExistence type="predicted"/>
<dbReference type="OrthoDB" id="5771481at2"/>
<reference evidence="1 2" key="1">
    <citation type="submission" date="2019-11" db="EMBL/GenBank/DDBJ databases">
        <title>Whole-genome sequence of the anaerobic purple sulfur bacterium Allochromatium palmeri DSM 15591.</title>
        <authorList>
            <person name="Kyndt J.A."/>
            <person name="Meyer T.E."/>
        </authorList>
    </citation>
    <scope>NUCLEOTIDE SEQUENCE [LARGE SCALE GENOMIC DNA]</scope>
    <source>
        <strain evidence="1 2">DSM 15591</strain>
    </source>
</reference>
<dbReference type="EMBL" id="WNKT01000021">
    <property type="protein sequence ID" value="MTW21604.1"/>
    <property type="molecule type" value="Genomic_DNA"/>
</dbReference>
<accession>A0A6N8EGU8</accession>
<evidence type="ECO:0000313" key="2">
    <source>
        <dbReference type="Proteomes" id="UP000434044"/>
    </source>
</evidence>
<dbReference type="AlphaFoldDB" id="A0A6N8EGU8"/>